<evidence type="ECO:0000259" key="9">
    <source>
        <dbReference type="Pfam" id="PF11967"/>
    </source>
</evidence>
<feature type="domain" description="DNA replication/recombination mediator RecO N-terminal" evidence="9">
    <location>
        <begin position="7"/>
        <end position="81"/>
    </location>
</feature>
<evidence type="ECO:0000256" key="3">
    <source>
        <dbReference type="ARBA" id="ARBA00022763"/>
    </source>
</evidence>
<dbReference type="GO" id="GO:0006302">
    <property type="term" value="P:double-strand break repair"/>
    <property type="evidence" value="ECO:0007669"/>
    <property type="project" value="TreeGrafter"/>
</dbReference>
<evidence type="ECO:0000256" key="8">
    <source>
        <dbReference type="SAM" id="MobiDB-lite"/>
    </source>
</evidence>
<dbReference type="AlphaFoldDB" id="A0A0R1X8S1"/>
<dbReference type="eggNOG" id="COG1381">
    <property type="taxonomic scope" value="Bacteria"/>
</dbReference>
<dbReference type="Gene3D" id="1.20.1440.120">
    <property type="entry name" value="Recombination protein O, C-terminal domain"/>
    <property type="match status" value="1"/>
</dbReference>
<keyword evidence="5 7" id="KW-0234">DNA repair</keyword>
<protein>
    <recommendedName>
        <fullName evidence="2 7">DNA repair protein RecO</fullName>
    </recommendedName>
    <alternativeName>
        <fullName evidence="6 7">Recombination protein O</fullName>
    </alternativeName>
</protein>
<dbReference type="PATRIC" id="fig|1122147.4.peg.3125"/>
<evidence type="ECO:0000256" key="5">
    <source>
        <dbReference type="ARBA" id="ARBA00023204"/>
    </source>
</evidence>
<dbReference type="GO" id="GO:0043590">
    <property type="term" value="C:bacterial nucleoid"/>
    <property type="evidence" value="ECO:0007669"/>
    <property type="project" value="TreeGrafter"/>
</dbReference>
<evidence type="ECO:0000256" key="4">
    <source>
        <dbReference type="ARBA" id="ARBA00023172"/>
    </source>
</evidence>
<evidence type="ECO:0000256" key="1">
    <source>
        <dbReference type="ARBA" id="ARBA00007452"/>
    </source>
</evidence>
<organism evidence="10 11">
    <name type="scientific">Schleiferilactobacillus harbinensis DSM 16991</name>
    <dbReference type="NCBI Taxonomy" id="1122147"/>
    <lineage>
        <taxon>Bacteria</taxon>
        <taxon>Bacillati</taxon>
        <taxon>Bacillota</taxon>
        <taxon>Bacilli</taxon>
        <taxon>Lactobacillales</taxon>
        <taxon>Lactobacillaceae</taxon>
        <taxon>Schleiferilactobacillus</taxon>
    </lineage>
</organism>
<evidence type="ECO:0000256" key="2">
    <source>
        <dbReference type="ARBA" id="ARBA00021310"/>
    </source>
</evidence>
<gene>
    <name evidence="7" type="primary">recO</name>
    <name evidence="10" type="ORF">FC91_GL003035</name>
</gene>
<dbReference type="EMBL" id="AZFW01000072">
    <property type="protein sequence ID" value="KRM26498.1"/>
    <property type="molecule type" value="Genomic_DNA"/>
</dbReference>
<feature type="region of interest" description="Disordered" evidence="8">
    <location>
        <begin position="252"/>
        <end position="274"/>
    </location>
</feature>
<dbReference type="SUPFAM" id="SSF50249">
    <property type="entry name" value="Nucleic acid-binding proteins"/>
    <property type="match status" value="1"/>
</dbReference>
<comment type="similarity">
    <text evidence="1 7">Belongs to the RecO family.</text>
</comment>
<dbReference type="InterPro" id="IPR042242">
    <property type="entry name" value="RecO_C"/>
</dbReference>
<dbReference type="OrthoDB" id="9797083at2"/>
<name>A0A0R1X8S1_9LACO</name>
<evidence type="ECO:0000256" key="7">
    <source>
        <dbReference type="HAMAP-Rule" id="MF_00201"/>
    </source>
</evidence>
<dbReference type="InterPro" id="IPR003717">
    <property type="entry name" value="RecO"/>
</dbReference>
<keyword evidence="4 7" id="KW-0233">DNA recombination</keyword>
<dbReference type="RefSeq" id="WP_027828036.1">
    <property type="nucleotide sequence ID" value="NZ_AUEH01000011.1"/>
</dbReference>
<dbReference type="InterPro" id="IPR022572">
    <property type="entry name" value="DNA_rep/recomb_RecO_N"/>
</dbReference>
<dbReference type="NCBIfam" id="TIGR00613">
    <property type="entry name" value="reco"/>
    <property type="match status" value="1"/>
</dbReference>
<dbReference type="Gene3D" id="2.40.50.140">
    <property type="entry name" value="Nucleic acid-binding proteins"/>
    <property type="match status" value="1"/>
</dbReference>
<comment type="function">
    <text evidence="7">Involved in DNA repair and RecF pathway recombination.</text>
</comment>
<dbReference type="HAMAP" id="MF_00201">
    <property type="entry name" value="RecO"/>
    <property type="match status" value="1"/>
</dbReference>
<reference evidence="10 11" key="1">
    <citation type="journal article" date="2015" name="Genome Announc.">
        <title>Expanding the biotechnology potential of lactobacilli through comparative genomics of 213 strains and associated genera.</title>
        <authorList>
            <person name="Sun Z."/>
            <person name="Harris H.M."/>
            <person name="McCann A."/>
            <person name="Guo C."/>
            <person name="Argimon S."/>
            <person name="Zhang W."/>
            <person name="Yang X."/>
            <person name="Jeffery I.B."/>
            <person name="Cooney J.C."/>
            <person name="Kagawa T.F."/>
            <person name="Liu W."/>
            <person name="Song Y."/>
            <person name="Salvetti E."/>
            <person name="Wrobel A."/>
            <person name="Rasinkangas P."/>
            <person name="Parkhill J."/>
            <person name="Rea M.C."/>
            <person name="O'Sullivan O."/>
            <person name="Ritari J."/>
            <person name="Douillard F.P."/>
            <person name="Paul Ross R."/>
            <person name="Yang R."/>
            <person name="Briner A.E."/>
            <person name="Felis G.E."/>
            <person name="de Vos W.M."/>
            <person name="Barrangou R."/>
            <person name="Klaenhammer T.R."/>
            <person name="Caufield P.W."/>
            <person name="Cui Y."/>
            <person name="Zhang H."/>
            <person name="O'Toole P.W."/>
        </authorList>
    </citation>
    <scope>NUCLEOTIDE SEQUENCE [LARGE SCALE GENOMIC DNA]</scope>
    <source>
        <strain evidence="10 11">DSM 16991</strain>
    </source>
</reference>
<dbReference type="SUPFAM" id="SSF57863">
    <property type="entry name" value="ArfGap/RecO-like zinc finger"/>
    <property type="match status" value="1"/>
</dbReference>
<sequence>MAEAAVDFTGIVVSRQDYREHDALVRFLTQQYGFKTFIARGLKRPKAKLAGVTLPFTLGDYVGVVRAQGLSQLRTAKGTHLFRQPMADIVINAYATYIFDLIRMAFPEGQAIPKWYDIGKNVLLGLDRGLDAGILANIVEIQLLPAFGVAPQLRVCAICGRDDRPMDYSESAGGLICSRHWAQDPHRFHASAKTIYYMRRFSVVNIGQIQSIKVNNTTKAELRTIIDRIYSDTVGAYPRSKRFIDSLGQWNEDFKPLPPRNAAPNDQRSDDHDD</sequence>
<keyword evidence="3 7" id="KW-0227">DNA damage</keyword>
<dbReference type="PANTHER" id="PTHR33991">
    <property type="entry name" value="DNA REPAIR PROTEIN RECO"/>
    <property type="match status" value="1"/>
</dbReference>
<dbReference type="Pfam" id="PF11967">
    <property type="entry name" value="RecO_N"/>
    <property type="match status" value="1"/>
</dbReference>
<dbReference type="InterPro" id="IPR012340">
    <property type="entry name" value="NA-bd_OB-fold"/>
</dbReference>
<dbReference type="Proteomes" id="UP000050949">
    <property type="component" value="Unassembled WGS sequence"/>
</dbReference>
<accession>A0A0R1X8S1</accession>
<comment type="caution">
    <text evidence="10">The sequence shown here is derived from an EMBL/GenBank/DDBJ whole genome shotgun (WGS) entry which is preliminary data.</text>
</comment>
<evidence type="ECO:0000313" key="11">
    <source>
        <dbReference type="Proteomes" id="UP000050949"/>
    </source>
</evidence>
<dbReference type="Pfam" id="PF02565">
    <property type="entry name" value="RecO_C"/>
    <property type="match status" value="1"/>
</dbReference>
<dbReference type="InterPro" id="IPR037278">
    <property type="entry name" value="ARFGAP/RecO"/>
</dbReference>
<evidence type="ECO:0000313" key="10">
    <source>
        <dbReference type="EMBL" id="KRM26498.1"/>
    </source>
</evidence>
<evidence type="ECO:0000256" key="6">
    <source>
        <dbReference type="ARBA" id="ARBA00033409"/>
    </source>
</evidence>
<dbReference type="PANTHER" id="PTHR33991:SF1">
    <property type="entry name" value="DNA REPAIR PROTEIN RECO"/>
    <property type="match status" value="1"/>
</dbReference>
<proteinExistence type="inferred from homology"/>
<dbReference type="GO" id="GO:0006310">
    <property type="term" value="P:DNA recombination"/>
    <property type="evidence" value="ECO:0007669"/>
    <property type="project" value="UniProtKB-UniRule"/>
</dbReference>